<feature type="domain" description="Serine aminopeptidase S33" evidence="2">
    <location>
        <begin position="164"/>
        <end position="337"/>
    </location>
</feature>
<accession>A0ABR2H1F0</accession>
<proteinExistence type="inferred from homology"/>
<dbReference type="PANTHER" id="PTHR10794:SF63">
    <property type="entry name" value="ALPHA_BETA HYDROLASE 1, ISOFORM A"/>
    <property type="match status" value="1"/>
</dbReference>
<gene>
    <name evidence="3" type="ORF">M9Y10_032265</name>
</gene>
<comment type="caution">
    <text evidence="3">The sequence shown here is derived from an EMBL/GenBank/DDBJ whole genome shotgun (WGS) entry which is preliminary data.</text>
</comment>
<sequence>MILLYIIILLLILFICFYAYRKSLNYYPNIYFNPNGNISHLIAQTKSLEKPYRPTWWLFNCHLHTIRGMRYRKSSKMTKSVRRELITYEDGGTSALDWFETAEMKNDTPILFIIHTCAGGTREPCSNNMAEAGVKRGWRSVVFNNRCCSGAPITSSRMIAILQIDDLVFAVNHIRKNFNPKYMFMAGFSHGAYQTVQYALYGEGIDAAACISESYDPTKAKDILCKPIQGRLYLPVIMAKLTHFAKKNPYLNNPAAENAKNPIEYDEAIWCHGLTEFTSGMDLYAALKVYDKIPKIKIPTLFLGAEDDPLTSKDLMPIKEVQKSENVALVSFPEGGHVSFLTGNDAQKSIMDTIIPDWFESVINDKENNSN</sequence>
<dbReference type="Gene3D" id="3.40.50.1820">
    <property type="entry name" value="alpha/beta hydrolase"/>
    <property type="match status" value="1"/>
</dbReference>
<dbReference type="PIRSF" id="PIRSF005211">
    <property type="entry name" value="Ab_hydro_YheT"/>
    <property type="match status" value="1"/>
</dbReference>
<dbReference type="Pfam" id="PF12146">
    <property type="entry name" value="Hydrolase_4"/>
    <property type="match status" value="1"/>
</dbReference>
<dbReference type="EMBL" id="JAPFFF010000052">
    <property type="protein sequence ID" value="KAK8839330.1"/>
    <property type="molecule type" value="Genomic_DNA"/>
</dbReference>
<dbReference type="InterPro" id="IPR050960">
    <property type="entry name" value="AB_hydrolase_4_sf"/>
</dbReference>
<dbReference type="InterPro" id="IPR012020">
    <property type="entry name" value="ABHD4"/>
</dbReference>
<keyword evidence="4" id="KW-1185">Reference proteome</keyword>
<dbReference type="PANTHER" id="PTHR10794">
    <property type="entry name" value="ABHYDROLASE DOMAIN-CONTAINING PROTEIN"/>
    <property type="match status" value="1"/>
</dbReference>
<dbReference type="InterPro" id="IPR029058">
    <property type="entry name" value="AB_hydrolase_fold"/>
</dbReference>
<name>A0ABR2H1F0_9EUKA</name>
<evidence type="ECO:0000313" key="3">
    <source>
        <dbReference type="EMBL" id="KAK8839330.1"/>
    </source>
</evidence>
<dbReference type="Proteomes" id="UP001470230">
    <property type="component" value="Unassembled WGS sequence"/>
</dbReference>
<evidence type="ECO:0000256" key="1">
    <source>
        <dbReference type="ARBA" id="ARBA00010884"/>
    </source>
</evidence>
<dbReference type="InterPro" id="IPR022742">
    <property type="entry name" value="Hydrolase_4"/>
</dbReference>
<protein>
    <recommendedName>
        <fullName evidence="2">Serine aminopeptidase S33 domain-containing protein</fullName>
    </recommendedName>
</protein>
<comment type="similarity">
    <text evidence="1">Belongs to the AB hydrolase superfamily. AB hydrolase 4 family.</text>
</comment>
<evidence type="ECO:0000259" key="2">
    <source>
        <dbReference type="Pfam" id="PF12146"/>
    </source>
</evidence>
<reference evidence="3 4" key="1">
    <citation type="submission" date="2024-04" db="EMBL/GenBank/DDBJ databases">
        <title>Tritrichomonas musculus Genome.</title>
        <authorList>
            <person name="Alves-Ferreira E."/>
            <person name="Grigg M."/>
            <person name="Lorenzi H."/>
            <person name="Galac M."/>
        </authorList>
    </citation>
    <scope>NUCLEOTIDE SEQUENCE [LARGE SCALE GENOMIC DNA]</scope>
    <source>
        <strain evidence="3 4">EAF2021</strain>
    </source>
</reference>
<dbReference type="SUPFAM" id="SSF53474">
    <property type="entry name" value="alpha/beta-Hydrolases"/>
    <property type="match status" value="1"/>
</dbReference>
<evidence type="ECO:0000313" key="4">
    <source>
        <dbReference type="Proteomes" id="UP001470230"/>
    </source>
</evidence>
<organism evidence="3 4">
    <name type="scientific">Tritrichomonas musculus</name>
    <dbReference type="NCBI Taxonomy" id="1915356"/>
    <lineage>
        <taxon>Eukaryota</taxon>
        <taxon>Metamonada</taxon>
        <taxon>Parabasalia</taxon>
        <taxon>Tritrichomonadida</taxon>
        <taxon>Tritrichomonadidae</taxon>
        <taxon>Tritrichomonas</taxon>
    </lineage>
</organism>